<evidence type="ECO:0000256" key="4">
    <source>
        <dbReference type="ARBA" id="ARBA00022763"/>
    </source>
</evidence>
<keyword evidence="6" id="KW-0347">Helicase</keyword>
<evidence type="ECO:0000256" key="1">
    <source>
        <dbReference type="ARBA" id="ARBA00009922"/>
    </source>
</evidence>
<dbReference type="GO" id="GO:0005829">
    <property type="term" value="C:cytosol"/>
    <property type="evidence" value="ECO:0007669"/>
    <property type="project" value="TreeGrafter"/>
</dbReference>
<dbReference type="CDD" id="cd17932">
    <property type="entry name" value="DEXQc_UvrD"/>
    <property type="match status" value="1"/>
</dbReference>
<dbReference type="PANTHER" id="PTHR11070:SF59">
    <property type="entry name" value="DNA 3'-5' HELICASE"/>
    <property type="match status" value="1"/>
</dbReference>
<dbReference type="Pfam" id="PF13361">
    <property type="entry name" value="UvrD_C"/>
    <property type="match status" value="1"/>
</dbReference>
<dbReference type="InterPro" id="IPR027417">
    <property type="entry name" value="P-loop_NTPase"/>
</dbReference>
<sequence length="1067" mass="115366">MSFALDPSPIPAAAPPILDAEQQEVVNHRSGPLLVLAGPGTGKTTTIVEAIAARINDPVDPLPASSVLALTFGKRAAGELRDRVVTRLGGGLLPTVSTFHSFAYGLTLQHGTTEEYREPPRLLSGAEEDVRIRDLLLGAVDDGAIAWPDDLSGALHTLGLANEVRAVLARAKELGIEPAQLQRIGARSGRPAWEALGILARQESEVMVLENVVDYAELLHRAVLWARTPQGRRALHGQIRAVFVDEYQDTDPLQVALLEALVGPHTSIVAVGDPDQSIYAFRGADVTGIFDFPHRFRGASGMPAPTVVLRHTRRFGPEIREAASRVIGRRPLRIIDNAAAHAHRHPLCDPARGGEVAVRYFDSESTRAAHVAQEVQHAHLRDGLAWSDMAVIVRSSQSIPLVQRAMIQAGVPAAVAADEIPLRLEPAVAILLNALDVACDPGRMSASSAVDLLRPPIGDLDTWQIRRLGRLLRSRARVIDTSVTPASSDELIRDLLRGTLCLDGVDESEQELVGSVDRVRRLIDAASRQVERGDSPAAVLWTLWSGRVGDSTLHGWPERLRQSALAGSFSAHHNIDAVLALFDTAERSSARFRGVIGMKNLLISLREQQIPAEAIAERSVSSDAVRILTAHRAKGLEWDAVWIVGAEEGAWPDLRARGSVLEPDRLTRAGVGDPVRPADLLAEERRLFFVALTRARQRVTVACLASEAGGGPQPSRFVDDLALTPVRVVGRPAFAASTHGLVAHLRVVAADPDASPGLRAAAVERLARLATARGESGEPLVSVADPDRWWGVQPQSVNERPVRPAELPIALSGSGLESILTCPLKWFLEHDAHADVLRPSSTKFGSVIHAVADYVAKGEVPADLESMDSLVDRVWRDLRFDAAWQSVSERAEARDALSRFLVYHLRGDRTLLATEQEYRAEISVPTSDGGAEAVRLRGFLDRIEQDSAGRTVAIDLKNIRRPASDASLPSHAQLGVYQLLLRENDAEVGGAALVQLRVPAAPGAADPKVQFQDALEAISPTWVEIELGQAAELLRAEGFVARPNDGCRYCSYQLVCPSQRQGEQVVP</sequence>
<dbReference type="GO" id="GO:0005524">
    <property type="term" value="F:ATP binding"/>
    <property type="evidence" value="ECO:0007669"/>
    <property type="project" value="UniProtKB-KW"/>
</dbReference>
<evidence type="ECO:0000256" key="10">
    <source>
        <dbReference type="ARBA" id="ARBA00023204"/>
    </source>
</evidence>
<keyword evidence="2" id="KW-0540">Nuclease</keyword>
<evidence type="ECO:0000256" key="2">
    <source>
        <dbReference type="ARBA" id="ARBA00022722"/>
    </source>
</evidence>
<dbReference type="GO" id="GO:0043138">
    <property type="term" value="F:3'-5' DNA helicase activity"/>
    <property type="evidence" value="ECO:0007669"/>
    <property type="project" value="UniProtKB-EC"/>
</dbReference>
<keyword evidence="11" id="KW-0413">Isomerase</keyword>
<dbReference type="Pfam" id="PF12705">
    <property type="entry name" value="PDDEXK_1"/>
    <property type="match status" value="1"/>
</dbReference>
<name>A0A6J6SU85_9ZZZZ</name>
<keyword evidence="7" id="KW-0269">Exonuclease</keyword>
<dbReference type="PANTHER" id="PTHR11070">
    <property type="entry name" value="UVRD / RECB / PCRA DNA HELICASE FAMILY MEMBER"/>
    <property type="match status" value="1"/>
</dbReference>
<evidence type="ECO:0000259" key="15">
    <source>
        <dbReference type="PROSITE" id="PS51198"/>
    </source>
</evidence>
<dbReference type="InterPro" id="IPR011604">
    <property type="entry name" value="PDDEXK-like_dom_sf"/>
</dbReference>
<comment type="similarity">
    <text evidence="1">Belongs to the helicase family. UvrD subfamily.</text>
</comment>
<dbReference type="AlphaFoldDB" id="A0A6J6SU85"/>
<organism evidence="17">
    <name type="scientific">freshwater metagenome</name>
    <dbReference type="NCBI Taxonomy" id="449393"/>
    <lineage>
        <taxon>unclassified sequences</taxon>
        <taxon>metagenomes</taxon>
        <taxon>ecological metagenomes</taxon>
    </lineage>
</organism>
<dbReference type="Gene3D" id="3.40.50.300">
    <property type="entry name" value="P-loop containing nucleotide triphosphate hydrolases"/>
    <property type="match status" value="3"/>
</dbReference>
<dbReference type="Pfam" id="PF00580">
    <property type="entry name" value="UvrD-helicase"/>
    <property type="match status" value="1"/>
</dbReference>
<keyword evidence="8" id="KW-0067">ATP-binding</keyword>
<keyword evidence="5" id="KW-0378">Hydrolase</keyword>
<keyword evidence="3" id="KW-0547">Nucleotide-binding</keyword>
<dbReference type="InterPro" id="IPR000212">
    <property type="entry name" value="DNA_helicase_UvrD/REP"/>
</dbReference>
<dbReference type="InterPro" id="IPR038726">
    <property type="entry name" value="PDDEXK_AddAB-type"/>
</dbReference>
<dbReference type="GO" id="GO:0004527">
    <property type="term" value="F:exonuclease activity"/>
    <property type="evidence" value="ECO:0007669"/>
    <property type="project" value="UniProtKB-KW"/>
</dbReference>
<dbReference type="SUPFAM" id="SSF52540">
    <property type="entry name" value="P-loop containing nucleoside triphosphate hydrolases"/>
    <property type="match status" value="1"/>
</dbReference>
<keyword evidence="4" id="KW-0227">DNA damage</keyword>
<evidence type="ECO:0000256" key="13">
    <source>
        <dbReference type="ARBA" id="ARBA00034808"/>
    </source>
</evidence>
<evidence type="ECO:0000256" key="11">
    <source>
        <dbReference type="ARBA" id="ARBA00023235"/>
    </source>
</evidence>
<evidence type="ECO:0000256" key="7">
    <source>
        <dbReference type="ARBA" id="ARBA00022839"/>
    </source>
</evidence>
<dbReference type="GO" id="GO:0000725">
    <property type="term" value="P:recombinational repair"/>
    <property type="evidence" value="ECO:0007669"/>
    <property type="project" value="TreeGrafter"/>
</dbReference>
<evidence type="ECO:0000259" key="16">
    <source>
        <dbReference type="PROSITE" id="PS51217"/>
    </source>
</evidence>
<feature type="domain" description="UvrD-like helicase C-terminal" evidence="16">
    <location>
        <begin position="325"/>
        <end position="635"/>
    </location>
</feature>
<dbReference type="InterPro" id="IPR014017">
    <property type="entry name" value="DNA_helicase_UvrD-like_C"/>
</dbReference>
<evidence type="ECO:0000256" key="5">
    <source>
        <dbReference type="ARBA" id="ARBA00022801"/>
    </source>
</evidence>
<accession>A0A6J6SU85</accession>
<evidence type="ECO:0000256" key="3">
    <source>
        <dbReference type="ARBA" id="ARBA00022741"/>
    </source>
</evidence>
<evidence type="ECO:0000256" key="8">
    <source>
        <dbReference type="ARBA" id="ARBA00022840"/>
    </source>
</evidence>
<dbReference type="EMBL" id="CAEZYZ010000013">
    <property type="protein sequence ID" value="CAB4737729.1"/>
    <property type="molecule type" value="Genomic_DNA"/>
</dbReference>
<protein>
    <recommendedName>
        <fullName evidence="13">DNA 3'-5' helicase</fullName>
        <ecNumber evidence="13">5.6.2.4</ecNumber>
    </recommendedName>
</protein>
<dbReference type="GO" id="GO:0033202">
    <property type="term" value="C:DNA helicase complex"/>
    <property type="evidence" value="ECO:0007669"/>
    <property type="project" value="TreeGrafter"/>
</dbReference>
<dbReference type="Gene3D" id="3.90.320.10">
    <property type="match status" value="1"/>
</dbReference>
<proteinExistence type="inferred from homology"/>
<evidence type="ECO:0000256" key="9">
    <source>
        <dbReference type="ARBA" id="ARBA00023125"/>
    </source>
</evidence>
<evidence type="ECO:0000256" key="12">
    <source>
        <dbReference type="ARBA" id="ARBA00034617"/>
    </source>
</evidence>
<dbReference type="InterPro" id="IPR014016">
    <property type="entry name" value="UvrD-like_ATP-bd"/>
</dbReference>
<evidence type="ECO:0000313" key="17">
    <source>
        <dbReference type="EMBL" id="CAB4737729.1"/>
    </source>
</evidence>
<gene>
    <name evidence="17" type="ORF">UFOPK2810_00136</name>
</gene>
<dbReference type="InterPro" id="IPR013986">
    <property type="entry name" value="DExx_box_DNA_helicase_dom_sf"/>
</dbReference>
<keyword evidence="10" id="KW-0234">DNA repair</keyword>
<comment type="catalytic activity">
    <reaction evidence="12">
        <text>Couples ATP hydrolysis with the unwinding of duplex DNA by translocating in the 3'-5' direction.</text>
        <dbReference type="EC" id="5.6.2.4"/>
    </reaction>
</comment>
<dbReference type="EC" id="5.6.2.4" evidence="13"/>
<comment type="catalytic activity">
    <reaction evidence="14">
        <text>ATP + H2O = ADP + phosphate + H(+)</text>
        <dbReference type="Rhea" id="RHEA:13065"/>
        <dbReference type="ChEBI" id="CHEBI:15377"/>
        <dbReference type="ChEBI" id="CHEBI:15378"/>
        <dbReference type="ChEBI" id="CHEBI:30616"/>
        <dbReference type="ChEBI" id="CHEBI:43474"/>
        <dbReference type="ChEBI" id="CHEBI:456216"/>
        <dbReference type="EC" id="5.6.2.4"/>
    </reaction>
</comment>
<dbReference type="Gene3D" id="1.10.10.160">
    <property type="match status" value="1"/>
</dbReference>
<evidence type="ECO:0000256" key="14">
    <source>
        <dbReference type="ARBA" id="ARBA00048988"/>
    </source>
</evidence>
<evidence type="ECO:0000256" key="6">
    <source>
        <dbReference type="ARBA" id="ARBA00022806"/>
    </source>
</evidence>
<dbReference type="PROSITE" id="PS51198">
    <property type="entry name" value="UVRD_HELICASE_ATP_BIND"/>
    <property type="match status" value="1"/>
</dbReference>
<dbReference type="PROSITE" id="PS51217">
    <property type="entry name" value="UVRD_HELICASE_CTER"/>
    <property type="match status" value="1"/>
</dbReference>
<keyword evidence="9" id="KW-0238">DNA-binding</keyword>
<reference evidence="17" key="1">
    <citation type="submission" date="2020-05" db="EMBL/GenBank/DDBJ databases">
        <authorList>
            <person name="Chiriac C."/>
            <person name="Salcher M."/>
            <person name="Ghai R."/>
            <person name="Kavagutti S V."/>
        </authorList>
    </citation>
    <scope>NUCLEOTIDE SEQUENCE</scope>
</reference>
<dbReference type="GO" id="GO:0003677">
    <property type="term" value="F:DNA binding"/>
    <property type="evidence" value="ECO:0007669"/>
    <property type="project" value="UniProtKB-KW"/>
</dbReference>
<feature type="domain" description="UvrD-like helicase ATP-binding" evidence="15">
    <location>
        <begin position="16"/>
        <end position="316"/>
    </location>
</feature>